<dbReference type="Pfam" id="PF00155">
    <property type="entry name" value="Aminotran_1_2"/>
    <property type="match status" value="1"/>
</dbReference>
<evidence type="ECO:0000256" key="5">
    <source>
        <dbReference type="ARBA" id="ARBA00022573"/>
    </source>
</evidence>
<evidence type="ECO:0000313" key="12">
    <source>
        <dbReference type="Proteomes" id="UP000191448"/>
    </source>
</evidence>
<evidence type="ECO:0000313" key="11">
    <source>
        <dbReference type="EMBL" id="OPX48200.1"/>
    </source>
</evidence>
<dbReference type="UniPathway" id="UPA00148"/>
<gene>
    <name evidence="11" type="primary">cobD_2</name>
    <name evidence="11" type="ORF">CLTHE_13320</name>
</gene>
<comment type="pathway">
    <text evidence="3">Cofactor biosynthesis; adenosylcobalamin biosynthesis.</text>
</comment>
<dbReference type="CDD" id="cd00609">
    <property type="entry name" value="AAT_like"/>
    <property type="match status" value="1"/>
</dbReference>
<comment type="caution">
    <text evidence="11">The sequence shown here is derived from an EMBL/GenBank/DDBJ whole genome shotgun (WGS) entry which is preliminary data.</text>
</comment>
<dbReference type="InterPro" id="IPR004838">
    <property type="entry name" value="NHTrfase_class1_PyrdxlP-BS"/>
</dbReference>
<comment type="catalytic activity">
    <reaction evidence="9">
        <text>O-phospho-L-threonine + H(+) = (R)-1-aminopropan-2-yl phosphate + CO2</text>
        <dbReference type="Rhea" id="RHEA:11492"/>
        <dbReference type="ChEBI" id="CHEBI:15378"/>
        <dbReference type="ChEBI" id="CHEBI:16526"/>
        <dbReference type="ChEBI" id="CHEBI:58563"/>
        <dbReference type="ChEBI" id="CHEBI:58675"/>
        <dbReference type="EC" id="4.1.1.81"/>
    </reaction>
</comment>
<accession>A0A1V4SVV6</accession>
<dbReference type="InterPro" id="IPR004839">
    <property type="entry name" value="Aminotransferase_I/II_large"/>
</dbReference>
<proteinExistence type="predicted"/>
<reference evidence="11 12" key="1">
    <citation type="submission" date="2016-02" db="EMBL/GenBank/DDBJ databases">
        <title>Genome sequence of Clostridium thermobutyricum DSM 4928.</title>
        <authorList>
            <person name="Poehlein A."/>
            <person name="Daniel R."/>
        </authorList>
    </citation>
    <scope>NUCLEOTIDE SEQUENCE [LARGE SCALE GENOMIC DNA]</scope>
    <source>
        <strain evidence="11 12">DSM 4928</strain>
    </source>
</reference>
<feature type="domain" description="Aminotransferase class I/classII large" evidence="10">
    <location>
        <begin position="21"/>
        <end position="348"/>
    </location>
</feature>
<dbReference type="Gene3D" id="3.40.640.10">
    <property type="entry name" value="Type I PLP-dependent aspartate aminotransferase-like (Major domain)"/>
    <property type="match status" value="1"/>
</dbReference>
<dbReference type="Proteomes" id="UP000191448">
    <property type="component" value="Unassembled WGS sequence"/>
</dbReference>
<dbReference type="EMBL" id="LTAY01000035">
    <property type="protein sequence ID" value="OPX48200.1"/>
    <property type="molecule type" value="Genomic_DNA"/>
</dbReference>
<keyword evidence="7 11" id="KW-0456">Lyase</keyword>
<dbReference type="InterPro" id="IPR015424">
    <property type="entry name" value="PyrdxlP-dep_Trfase"/>
</dbReference>
<sequence length="358" mass="41728">MSLGHGGNVEEIKRKFGINEKIYDFSANINPLGINKKVKNEMIKALDKIESYPDITYHNLKEEIKIFEEVDYENIILGNGAAEVIFNISRGLKPKKAILMAPTFSEYEDSLRSIDCKIEYYKMDKDFLIKEDFLEKLTEDTDITFICNPNNPTGKLTSKRLLLDILERGVKNNVTIVVDESFLDFLENKNEYSLVKDIEKYNNLIVVKSLTKFFAFPGIRLGYGLTKNKDYIEKINKISIAWNVNTIALYGGVQALKEEAYMRASREYLREEKNFLLKSLEEFEELEIYSGSVNYIFFKVKNDIDLKTALLNKNILIRSCENYINLEKGYYRIAVRRREENKILIQALEQIFGKRRDK</sequence>
<dbReference type="InterPro" id="IPR015421">
    <property type="entry name" value="PyrdxlP-dep_Trfase_major"/>
</dbReference>
<name>A0A1V4SVV6_9CLOT</name>
<evidence type="ECO:0000259" key="10">
    <source>
        <dbReference type="Pfam" id="PF00155"/>
    </source>
</evidence>
<dbReference type="OrthoDB" id="9813612at2"/>
<dbReference type="Gene3D" id="3.90.1150.10">
    <property type="entry name" value="Aspartate Aminotransferase, domain 1"/>
    <property type="match status" value="1"/>
</dbReference>
<dbReference type="PANTHER" id="PTHR42885">
    <property type="entry name" value="HISTIDINOL-PHOSPHATE AMINOTRANSFERASE-RELATED"/>
    <property type="match status" value="1"/>
</dbReference>
<evidence type="ECO:0000256" key="3">
    <source>
        <dbReference type="ARBA" id="ARBA00004953"/>
    </source>
</evidence>
<dbReference type="NCBIfam" id="TIGR01140">
    <property type="entry name" value="L_thr_O3P_dcar"/>
    <property type="match status" value="1"/>
</dbReference>
<dbReference type="AlphaFoldDB" id="A0A1V4SVV6"/>
<evidence type="ECO:0000256" key="6">
    <source>
        <dbReference type="ARBA" id="ARBA00022898"/>
    </source>
</evidence>
<keyword evidence="5" id="KW-0169">Cobalamin biosynthesis</keyword>
<dbReference type="GO" id="GO:0009236">
    <property type="term" value="P:cobalamin biosynthetic process"/>
    <property type="evidence" value="ECO:0007669"/>
    <property type="project" value="UniProtKB-UniPathway"/>
</dbReference>
<organism evidence="11 12">
    <name type="scientific">Clostridium thermobutyricum DSM 4928</name>
    <dbReference type="NCBI Taxonomy" id="1121339"/>
    <lineage>
        <taxon>Bacteria</taxon>
        <taxon>Bacillati</taxon>
        <taxon>Bacillota</taxon>
        <taxon>Clostridia</taxon>
        <taxon>Eubacteriales</taxon>
        <taxon>Clostridiaceae</taxon>
        <taxon>Clostridium</taxon>
    </lineage>
</organism>
<evidence type="ECO:0000256" key="7">
    <source>
        <dbReference type="ARBA" id="ARBA00023239"/>
    </source>
</evidence>
<comment type="function">
    <text evidence="2">Decarboxylates L-threonine-O-3-phosphate to yield (R)-1-amino-2-propanol O-2-phosphate, the precursor for the linkage between the nucleotide loop and the corrin ring in cobalamin.</text>
</comment>
<evidence type="ECO:0000256" key="1">
    <source>
        <dbReference type="ARBA" id="ARBA00001933"/>
    </source>
</evidence>
<evidence type="ECO:0000256" key="8">
    <source>
        <dbReference type="ARBA" id="ARBA00029996"/>
    </source>
</evidence>
<dbReference type="PROSITE" id="PS00105">
    <property type="entry name" value="AA_TRANSFER_CLASS_1"/>
    <property type="match status" value="1"/>
</dbReference>
<dbReference type="GO" id="GO:0048472">
    <property type="term" value="F:threonine-phosphate decarboxylase activity"/>
    <property type="evidence" value="ECO:0007669"/>
    <property type="project" value="UniProtKB-EC"/>
</dbReference>
<dbReference type="GO" id="GO:0030170">
    <property type="term" value="F:pyridoxal phosphate binding"/>
    <property type="evidence" value="ECO:0007669"/>
    <property type="project" value="InterPro"/>
</dbReference>
<dbReference type="PANTHER" id="PTHR42885:SF1">
    <property type="entry name" value="THREONINE-PHOSPHATE DECARBOXYLASE"/>
    <property type="match status" value="1"/>
</dbReference>
<evidence type="ECO:0000256" key="4">
    <source>
        <dbReference type="ARBA" id="ARBA00012285"/>
    </source>
</evidence>
<dbReference type="InterPro" id="IPR015422">
    <property type="entry name" value="PyrdxlP-dep_Trfase_small"/>
</dbReference>
<dbReference type="SUPFAM" id="SSF53383">
    <property type="entry name" value="PLP-dependent transferases"/>
    <property type="match status" value="1"/>
</dbReference>
<dbReference type="EC" id="4.1.1.81" evidence="4"/>
<evidence type="ECO:0000256" key="9">
    <source>
        <dbReference type="ARBA" id="ARBA00048531"/>
    </source>
</evidence>
<dbReference type="InterPro" id="IPR005860">
    <property type="entry name" value="CobD"/>
</dbReference>
<protein>
    <recommendedName>
        <fullName evidence="4">threonine-phosphate decarboxylase</fullName>
        <ecNumber evidence="4">4.1.1.81</ecNumber>
    </recommendedName>
    <alternativeName>
        <fullName evidence="8">L-threonine-O-3-phosphate decarboxylase</fullName>
    </alternativeName>
</protein>
<evidence type="ECO:0000256" key="2">
    <source>
        <dbReference type="ARBA" id="ARBA00003444"/>
    </source>
</evidence>
<keyword evidence="6" id="KW-0663">Pyridoxal phosphate</keyword>
<comment type="cofactor">
    <cofactor evidence="1">
        <name>pyridoxal 5'-phosphate</name>
        <dbReference type="ChEBI" id="CHEBI:597326"/>
    </cofactor>
</comment>
<dbReference type="RefSeq" id="WP_080022561.1">
    <property type="nucleotide sequence ID" value="NZ_LTAY01000035.1"/>
</dbReference>